<dbReference type="EMBL" id="JBBNOP010000007">
    <property type="protein sequence ID" value="MEQ3363190.1"/>
    <property type="molecule type" value="Genomic_DNA"/>
</dbReference>
<sequence>MPNRRLLSSERTHVGWRFYVKASAWEAAEPLALDLRAVPKPHRSLICATP</sequence>
<proteinExistence type="predicted"/>
<accession>A0ABV1JDP0</accession>
<keyword evidence="2" id="KW-1185">Reference proteome</keyword>
<dbReference type="RefSeq" id="WP_349227543.1">
    <property type="nucleotide sequence ID" value="NZ_JBBNOP010000007.1"/>
</dbReference>
<protein>
    <submittedName>
        <fullName evidence="1">Uncharacterized protein</fullName>
    </submittedName>
</protein>
<reference evidence="1 2" key="1">
    <citation type="submission" date="2024-04" db="EMBL/GenBank/DDBJ databases">
        <title>Human intestinal bacterial collection.</title>
        <authorList>
            <person name="Pauvert C."/>
            <person name="Hitch T.C.A."/>
            <person name="Clavel T."/>
        </authorList>
    </citation>
    <scope>NUCLEOTIDE SEQUENCE [LARGE SCALE GENOMIC DNA]</scope>
    <source>
        <strain evidence="1 2">CLA-KB-H42</strain>
    </source>
</reference>
<name>A0ABV1JDP0_9ACTN</name>
<comment type="caution">
    <text evidence="1">The sequence shown here is derived from an EMBL/GenBank/DDBJ whole genome shotgun (WGS) entry which is preliminary data.</text>
</comment>
<gene>
    <name evidence="1" type="ORF">AAA083_09410</name>
</gene>
<evidence type="ECO:0000313" key="1">
    <source>
        <dbReference type="EMBL" id="MEQ3363190.1"/>
    </source>
</evidence>
<evidence type="ECO:0000313" key="2">
    <source>
        <dbReference type="Proteomes" id="UP001487305"/>
    </source>
</evidence>
<dbReference type="Proteomes" id="UP001487305">
    <property type="component" value="Unassembled WGS sequence"/>
</dbReference>
<organism evidence="1 2">
    <name type="scientific">Raoultibacter massiliensis</name>
    <dbReference type="NCBI Taxonomy" id="1852371"/>
    <lineage>
        <taxon>Bacteria</taxon>
        <taxon>Bacillati</taxon>
        <taxon>Actinomycetota</taxon>
        <taxon>Coriobacteriia</taxon>
        <taxon>Eggerthellales</taxon>
        <taxon>Eggerthellaceae</taxon>
        <taxon>Raoultibacter</taxon>
    </lineage>
</organism>